<dbReference type="EMBL" id="RXHU01000094">
    <property type="protein sequence ID" value="RTE04239.1"/>
    <property type="molecule type" value="Genomic_DNA"/>
</dbReference>
<keyword evidence="2" id="KW-1185">Reference proteome</keyword>
<dbReference type="AlphaFoldDB" id="A0A3S0C5K4"/>
<organism evidence="1 2">
    <name type="scientific">Paenibacillus whitsoniae</name>
    <dbReference type="NCBI Taxonomy" id="2496558"/>
    <lineage>
        <taxon>Bacteria</taxon>
        <taxon>Bacillati</taxon>
        <taxon>Bacillota</taxon>
        <taxon>Bacilli</taxon>
        <taxon>Bacillales</taxon>
        <taxon>Paenibacillaceae</taxon>
        <taxon>Paenibacillus</taxon>
    </lineage>
</organism>
<protein>
    <submittedName>
        <fullName evidence="1">Uncharacterized protein</fullName>
    </submittedName>
</protein>
<reference evidence="1 2" key="1">
    <citation type="submission" date="2018-12" db="EMBL/GenBank/DDBJ databases">
        <title>Bacillus ochoae sp. nov., Paenibacillus whitsoniae sp. nov., Paenibacillus spiritus sp. nov. Isolated from the Mars Exploration Rover during spacecraft assembly.</title>
        <authorList>
            <person name="Seuylemezian A."/>
            <person name="Vaishampayan P."/>
        </authorList>
    </citation>
    <scope>NUCLEOTIDE SEQUENCE [LARGE SCALE GENOMIC DNA]</scope>
    <source>
        <strain evidence="1 2">MER 54</strain>
    </source>
</reference>
<gene>
    <name evidence="1" type="ORF">EJQ19_26830</name>
</gene>
<accession>A0A3S0C5K4</accession>
<sequence length="128" mass="14329">MSDKVVLSTGVLTREPGTITAVVNLVNLERRDSHRVIVEVWDWSSYSTPTKLPVLIGDNVPVIFPYRLAAQNLAVMYADLDETVDLYEVRITLPDEEKVIANCFGRSLPPYASQEGNTVLQKQLVKIN</sequence>
<proteinExistence type="predicted"/>
<name>A0A3S0C5K4_9BACL</name>
<dbReference type="OrthoDB" id="2604377at2"/>
<evidence type="ECO:0000313" key="1">
    <source>
        <dbReference type="EMBL" id="RTE04239.1"/>
    </source>
</evidence>
<dbReference type="Proteomes" id="UP000276128">
    <property type="component" value="Unassembled WGS sequence"/>
</dbReference>
<dbReference type="RefSeq" id="WP_126144301.1">
    <property type="nucleotide sequence ID" value="NZ_RXHU01000094.1"/>
</dbReference>
<evidence type="ECO:0000313" key="2">
    <source>
        <dbReference type="Proteomes" id="UP000276128"/>
    </source>
</evidence>
<comment type="caution">
    <text evidence="1">The sequence shown here is derived from an EMBL/GenBank/DDBJ whole genome shotgun (WGS) entry which is preliminary data.</text>
</comment>